<protein>
    <submittedName>
        <fullName evidence="3">Lysozyme inhibitor LprI family protein</fullName>
    </submittedName>
</protein>
<dbReference type="Proteomes" id="UP001063228">
    <property type="component" value="Chromosome"/>
</dbReference>
<evidence type="ECO:0000313" key="3">
    <source>
        <dbReference type="EMBL" id="UXZ93750.1"/>
    </source>
</evidence>
<evidence type="ECO:0000256" key="1">
    <source>
        <dbReference type="SAM" id="SignalP"/>
    </source>
</evidence>
<keyword evidence="1" id="KW-0732">Signal</keyword>
<evidence type="ECO:0000313" key="4">
    <source>
        <dbReference type="Proteomes" id="UP001063228"/>
    </source>
</evidence>
<keyword evidence="4" id="KW-1185">Reference proteome</keyword>
<proteinExistence type="predicted"/>
<dbReference type="Gene3D" id="1.20.1270.180">
    <property type="match status" value="1"/>
</dbReference>
<dbReference type="InterPro" id="IPR052755">
    <property type="entry name" value="Lysozyme_Inhibitor_LprI"/>
</dbReference>
<gene>
    <name evidence="3" type="ORF">K3169_15245</name>
</gene>
<feature type="domain" description="Lysozyme inhibitor LprI-like N-terminal" evidence="2">
    <location>
        <begin position="44"/>
        <end position="110"/>
    </location>
</feature>
<dbReference type="EMBL" id="CP081201">
    <property type="protein sequence ID" value="UXZ93750.1"/>
    <property type="molecule type" value="Genomic_DNA"/>
</dbReference>
<dbReference type="PANTHER" id="PTHR37549">
    <property type="entry name" value="LIPOPROTEIN LPRI"/>
    <property type="match status" value="1"/>
</dbReference>
<feature type="signal peptide" evidence="1">
    <location>
        <begin position="1"/>
        <end position="39"/>
    </location>
</feature>
<evidence type="ECO:0000259" key="2">
    <source>
        <dbReference type="Pfam" id="PF07007"/>
    </source>
</evidence>
<dbReference type="InterPro" id="IPR009739">
    <property type="entry name" value="LprI-like_N"/>
</dbReference>
<feature type="chain" id="PRO_5047430090" evidence="1">
    <location>
        <begin position="40"/>
        <end position="250"/>
    </location>
</feature>
<dbReference type="PANTHER" id="PTHR37549:SF1">
    <property type="entry name" value="LIPOPROTEIN LPRI"/>
    <property type="match status" value="1"/>
</dbReference>
<accession>A0ABY6F794</accession>
<reference evidence="3" key="1">
    <citation type="submission" date="2021-08" db="EMBL/GenBank/DDBJ databases">
        <title>Complete genome sequence of Pseudomonas phytophila.</title>
        <authorList>
            <person name="Weir B.S."/>
            <person name="Templeton M.D."/>
            <person name="Arshed S."/>
            <person name="Andersen M.T."/>
            <person name="Jayaraman J."/>
        </authorList>
    </citation>
    <scope>NUCLEOTIDE SEQUENCE</scope>
    <source>
        <strain evidence="3">ICMP 23753</strain>
    </source>
</reference>
<name>A0ABY6F794_9PSED</name>
<organism evidence="3 4">
    <name type="scientific">Pseudomonas phytophila</name>
    <dbReference type="NCBI Taxonomy" id="2867264"/>
    <lineage>
        <taxon>Bacteria</taxon>
        <taxon>Pseudomonadati</taxon>
        <taxon>Pseudomonadota</taxon>
        <taxon>Gammaproteobacteria</taxon>
        <taxon>Pseudomonadales</taxon>
        <taxon>Pseudomonadaceae</taxon>
        <taxon>Pseudomonas</taxon>
    </lineage>
</organism>
<sequence>MTQSYSPNPACLSIKTTSTRAMKLIFALSLAGLSHCALAASFDCNKASTDTEKLICSDAETSALDGKLQQAYKTALAATDAYGKKALAKEQRNWITYSRGLCQDTTCLQQAYTSRIAMLARNEKNILDGEAYPDCKLPGEANQTASSECVNVMPVRDPDSRIDSFNQSLKQRKQNGQVIGCSRLIDLPVGVAGGNHSFGGLCVLQEGAQRKTVMICNDDMFGHFQVQPSTLQDVSDKRLIDFTYAQCYGG</sequence>
<dbReference type="Pfam" id="PF07007">
    <property type="entry name" value="LprI"/>
    <property type="match status" value="1"/>
</dbReference>
<dbReference type="RefSeq" id="WP_231675478.1">
    <property type="nucleotide sequence ID" value="NZ_CP081201.1"/>
</dbReference>